<name>A0A9D1GR71_9MOLU</name>
<feature type="transmembrane region" description="Helical" evidence="10">
    <location>
        <begin position="53"/>
        <end position="76"/>
    </location>
</feature>
<evidence type="ECO:0000256" key="6">
    <source>
        <dbReference type="ARBA" id="ARBA00023122"/>
    </source>
</evidence>
<dbReference type="Proteomes" id="UP000886758">
    <property type="component" value="Unassembled WGS sequence"/>
</dbReference>
<evidence type="ECO:0000256" key="2">
    <source>
        <dbReference type="ARBA" id="ARBA00006337"/>
    </source>
</evidence>
<dbReference type="InterPro" id="IPR036318">
    <property type="entry name" value="FAD-bd_PCMH-like_sf"/>
</dbReference>
<dbReference type="PROSITE" id="PS51846">
    <property type="entry name" value="CNNM"/>
    <property type="match status" value="1"/>
</dbReference>
<evidence type="ECO:0000259" key="11">
    <source>
        <dbReference type="PROSITE" id="PS51371"/>
    </source>
</evidence>
<organism evidence="13 14">
    <name type="scientific">Candidatus Pelethenecus faecipullorum</name>
    <dbReference type="NCBI Taxonomy" id="2840900"/>
    <lineage>
        <taxon>Bacteria</taxon>
        <taxon>Bacillati</taxon>
        <taxon>Mycoplasmatota</taxon>
        <taxon>Mollicutes</taxon>
        <taxon>Candidatus Pelethenecus</taxon>
    </lineage>
</organism>
<dbReference type="Gene3D" id="3.10.580.10">
    <property type="entry name" value="CBS-domain"/>
    <property type="match status" value="1"/>
</dbReference>
<evidence type="ECO:0000256" key="4">
    <source>
        <dbReference type="ARBA" id="ARBA00022737"/>
    </source>
</evidence>
<evidence type="ECO:0000256" key="9">
    <source>
        <dbReference type="PROSITE-ProRule" id="PRU01193"/>
    </source>
</evidence>
<dbReference type="InterPro" id="IPR002550">
    <property type="entry name" value="CNNM"/>
</dbReference>
<keyword evidence="5 9" id="KW-1133">Transmembrane helix</keyword>
<comment type="subcellular location">
    <subcellularLocation>
        <location evidence="1">Membrane</location>
        <topology evidence="1">Multi-pass membrane protein</topology>
    </subcellularLocation>
</comment>
<dbReference type="Pfam" id="PF01595">
    <property type="entry name" value="CNNM"/>
    <property type="match status" value="1"/>
</dbReference>
<dbReference type="Pfam" id="PF00571">
    <property type="entry name" value="CBS"/>
    <property type="match status" value="2"/>
</dbReference>
<evidence type="ECO:0000313" key="13">
    <source>
        <dbReference type="EMBL" id="HIT49724.1"/>
    </source>
</evidence>
<dbReference type="SUPFAM" id="SSF56176">
    <property type="entry name" value="FAD-binding/transporter-associated domain-like"/>
    <property type="match status" value="1"/>
</dbReference>
<dbReference type="SMART" id="SM01091">
    <property type="entry name" value="CorC_HlyC"/>
    <property type="match status" value="1"/>
</dbReference>
<evidence type="ECO:0000256" key="7">
    <source>
        <dbReference type="ARBA" id="ARBA00023136"/>
    </source>
</evidence>
<dbReference type="PROSITE" id="PS51371">
    <property type="entry name" value="CBS"/>
    <property type="match status" value="2"/>
</dbReference>
<dbReference type="AlphaFoldDB" id="A0A9D1GR71"/>
<evidence type="ECO:0000259" key="12">
    <source>
        <dbReference type="PROSITE" id="PS51846"/>
    </source>
</evidence>
<evidence type="ECO:0000256" key="10">
    <source>
        <dbReference type="SAM" id="Phobius"/>
    </source>
</evidence>
<dbReference type="GO" id="GO:0050660">
    <property type="term" value="F:flavin adenine dinucleotide binding"/>
    <property type="evidence" value="ECO:0007669"/>
    <property type="project" value="InterPro"/>
</dbReference>
<dbReference type="InterPro" id="IPR046342">
    <property type="entry name" value="CBS_dom_sf"/>
</dbReference>
<evidence type="ECO:0000313" key="14">
    <source>
        <dbReference type="Proteomes" id="UP000886758"/>
    </source>
</evidence>
<feature type="domain" description="CBS" evidence="11">
    <location>
        <begin position="192"/>
        <end position="249"/>
    </location>
</feature>
<dbReference type="InterPro" id="IPR044751">
    <property type="entry name" value="Ion_transp-like_CBS"/>
</dbReference>
<evidence type="ECO:0000256" key="1">
    <source>
        <dbReference type="ARBA" id="ARBA00004141"/>
    </source>
</evidence>
<keyword evidence="6 8" id="KW-0129">CBS domain</keyword>
<evidence type="ECO:0000256" key="3">
    <source>
        <dbReference type="ARBA" id="ARBA00022692"/>
    </source>
</evidence>
<keyword evidence="7 9" id="KW-0472">Membrane</keyword>
<reference evidence="13" key="2">
    <citation type="journal article" date="2021" name="PeerJ">
        <title>Extensive microbial diversity within the chicken gut microbiome revealed by metagenomics and culture.</title>
        <authorList>
            <person name="Gilroy R."/>
            <person name="Ravi A."/>
            <person name="Getino M."/>
            <person name="Pursley I."/>
            <person name="Horton D.L."/>
            <person name="Alikhan N.F."/>
            <person name="Baker D."/>
            <person name="Gharbi K."/>
            <person name="Hall N."/>
            <person name="Watson M."/>
            <person name="Adriaenssens E.M."/>
            <person name="Foster-Nyarko E."/>
            <person name="Jarju S."/>
            <person name="Secka A."/>
            <person name="Antonio M."/>
            <person name="Oren A."/>
            <person name="Chaudhuri R.R."/>
            <person name="La Ragione R."/>
            <person name="Hildebrand F."/>
            <person name="Pallen M.J."/>
        </authorList>
    </citation>
    <scope>NUCLEOTIDE SEQUENCE</scope>
    <source>
        <strain evidence="13">ChiW17-6978</strain>
    </source>
</reference>
<protein>
    <submittedName>
        <fullName evidence="13">HlyC/CorC family transporter</fullName>
    </submittedName>
</protein>
<dbReference type="PANTHER" id="PTHR22777">
    <property type="entry name" value="HEMOLYSIN-RELATED"/>
    <property type="match status" value="1"/>
</dbReference>
<dbReference type="GO" id="GO:0005886">
    <property type="term" value="C:plasma membrane"/>
    <property type="evidence" value="ECO:0007669"/>
    <property type="project" value="TreeGrafter"/>
</dbReference>
<feature type="domain" description="CBS" evidence="11">
    <location>
        <begin position="128"/>
        <end position="187"/>
    </location>
</feature>
<dbReference type="EMBL" id="DVLF01000055">
    <property type="protein sequence ID" value="HIT49724.1"/>
    <property type="molecule type" value="Genomic_DNA"/>
</dbReference>
<reference evidence="13" key="1">
    <citation type="submission" date="2020-10" db="EMBL/GenBank/DDBJ databases">
        <authorList>
            <person name="Gilroy R."/>
        </authorList>
    </citation>
    <scope>NUCLEOTIDE SEQUENCE</scope>
    <source>
        <strain evidence="13">ChiW17-6978</strain>
    </source>
</reference>
<keyword evidence="3 9" id="KW-0812">Transmembrane</keyword>
<dbReference type="Gene3D" id="3.30.465.10">
    <property type="match status" value="1"/>
</dbReference>
<dbReference type="PANTHER" id="PTHR22777:SF17">
    <property type="entry name" value="UPF0053 PROTEIN SLL0260"/>
    <property type="match status" value="1"/>
</dbReference>
<accession>A0A9D1GR71</accession>
<dbReference type="CDD" id="cd04590">
    <property type="entry name" value="CBS_pair_CorC_HlyC_assoc"/>
    <property type="match status" value="1"/>
</dbReference>
<dbReference type="InterPro" id="IPR005170">
    <property type="entry name" value="Transptr-assoc_dom"/>
</dbReference>
<gene>
    <name evidence="13" type="ORF">IAD46_01725</name>
</gene>
<dbReference type="FunFam" id="3.10.580.10:FF:000002">
    <property type="entry name" value="Magnesium/cobalt efflux protein CorC"/>
    <property type="match status" value="1"/>
</dbReference>
<proteinExistence type="inferred from homology"/>
<comment type="caution">
    <text evidence="13">The sequence shown here is derived from an EMBL/GenBank/DDBJ whole genome shotgun (WGS) entry which is preliminary data.</text>
</comment>
<dbReference type="Pfam" id="PF03471">
    <property type="entry name" value="CorC_HlyC"/>
    <property type="match status" value="1"/>
</dbReference>
<feature type="transmembrane region" description="Helical" evidence="10">
    <location>
        <begin position="12"/>
        <end position="32"/>
    </location>
</feature>
<feature type="domain" description="CNNM transmembrane" evidence="12">
    <location>
        <begin position="1"/>
        <end position="109"/>
    </location>
</feature>
<dbReference type="SUPFAM" id="SSF54631">
    <property type="entry name" value="CBS-domain pair"/>
    <property type="match status" value="1"/>
</dbReference>
<comment type="similarity">
    <text evidence="2">Belongs to the UPF0053 family.</text>
</comment>
<evidence type="ECO:0000256" key="8">
    <source>
        <dbReference type="PROSITE-ProRule" id="PRU00703"/>
    </source>
</evidence>
<dbReference type="InterPro" id="IPR016169">
    <property type="entry name" value="FAD-bd_PCMH_sub2"/>
</dbReference>
<sequence>MPLVFFAKLVIFNQWLDLASTLIVTVTLLIFGEILPKTIAKNNPEKIAIRVSYIVYGLSILFWPFVMFFKGLQWLVTRNKNAETQKMNEEELAIIIDDMEQKGEIEHNEAVLIQKVFDLKDRLVEDIMVPRIEMVALDYNSSLDEVKQFVLGNPYSRIPVYKGDRDHIVGILYERDFYPSLLKNSRMSWKRLIRPVKFVSGQMKVDDLITEFQEAKTHLAIVSGEYGDVLGLVTMEDALEELVGEIYDEHDVAGQNDLFFEQEEDGSYLIDADMYVEDLFERLNIGDVPEDIPNKLSGWLFEKCESIPEEGFQMKYVACYTMQDEVSESYEDYAKTLTFTITEVVGRRIHRVKVEVADATDEEIEEQRKIDE</sequence>
<keyword evidence="4" id="KW-0677">Repeat</keyword>
<evidence type="ECO:0000256" key="5">
    <source>
        <dbReference type="ARBA" id="ARBA00022989"/>
    </source>
</evidence>
<dbReference type="InterPro" id="IPR000644">
    <property type="entry name" value="CBS_dom"/>
</dbReference>